<sequence length="170" mass="19223">MGNIMRKNSDELAQLWRQRIRIDPEVLKTKGNEVYKQGKFEDALSLFDGAIQLDSNKATYHCNKSAALMGLGRLPEALVEYEEAILLESSYTRAHHRLAAIYLRLGEAEMAIKWNNSTPHADSVLAFQAQALQNQKLIPGLYRKTCYGCYTSRTTETINLANSKTLDLQN</sequence>
<dbReference type="PROSITE" id="PS50005">
    <property type="entry name" value="TPR"/>
    <property type="match status" value="1"/>
</dbReference>
<accession>A0AAE1JKL2</accession>
<evidence type="ECO:0000313" key="2">
    <source>
        <dbReference type="EMBL" id="KAK4270028.1"/>
    </source>
</evidence>
<dbReference type="PANTHER" id="PTHR46050:SF18">
    <property type="entry name" value="TETRATRICOPEPTIDE REPEAT (TPR)-LIKE SUPERFAMILY PROTEIN"/>
    <property type="match status" value="1"/>
</dbReference>
<dbReference type="SUPFAM" id="SSF48452">
    <property type="entry name" value="TPR-like"/>
    <property type="match status" value="1"/>
</dbReference>
<evidence type="ECO:0008006" key="4">
    <source>
        <dbReference type="Google" id="ProtNLM"/>
    </source>
</evidence>
<dbReference type="EMBL" id="JAWXYG010000006">
    <property type="protein sequence ID" value="KAK4270028.1"/>
    <property type="molecule type" value="Genomic_DNA"/>
</dbReference>
<organism evidence="2 3">
    <name type="scientific">Acacia crassicarpa</name>
    <name type="common">northern wattle</name>
    <dbReference type="NCBI Taxonomy" id="499986"/>
    <lineage>
        <taxon>Eukaryota</taxon>
        <taxon>Viridiplantae</taxon>
        <taxon>Streptophyta</taxon>
        <taxon>Embryophyta</taxon>
        <taxon>Tracheophyta</taxon>
        <taxon>Spermatophyta</taxon>
        <taxon>Magnoliopsida</taxon>
        <taxon>eudicotyledons</taxon>
        <taxon>Gunneridae</taxon>
        <taxon>Pentapetalae</taxon>
        <taxon>rosids</taxon>
        <taxon>fabids</taxon>
        <taxon>Fabales</taxon>
        <taxon>Fabaceae</taxon>
        <taxon>Caesalpinioideae</taxon>
        <taxon>mimosoid clade</taxon>
        <taxon>Acacieae</taxon>
        <taxon>Acacia</taxon>
    </lineage>
</organism>
<dbReference type="InterPro" id="IPR019734">
    <property type="entry name" value="TPR_rpt"/>
</dbReference>
<feature type="repeat" description="TPR" evidence="1">
    <location>
        <begin position="24"/>
        <end position="57"/>
    </location>
</feature>
<dbReference type="Proteomes" id="UP001293593">
    <property type="component" value="Unassembled WGS sequence"/>
</dbReference>
<gene>
    <name evidence="2" type="ORF">QN277_023116</name>
</gene>
<dbReference type="AlphaFoldDB" id="A0AAE1JKL2"/>
<dbReference type="InterPro" id="IPR044534">
    <property type="entry name" value="TTL1-4"/>
</dbReference>
<proteinExistence type="predicted"/>
<protein>
    <recommendedName>
        <fullName evidence="4">Tetratricopeptide repeat protein</fullName>
    </recommendedName>
</protein>
<name>A0AAE1JKL2_9FABA</name>
<dbReference type="GO" id="GO:0005737">
    <property type="term" value="C:cytoplasm"/>
    <property type="evidence" value="ECO:0007669"/>
    <property type="project" value="TreeGrafter"/>
</dbReference>
<keyword evidence="3" id="KW-1185">Reference proteome</keyword>
<evidence type="ECO:0000313" key="3">
    <source>
        <dbReference type="Proteomes" id="UP001293593"/>
    </source>
</evidence>
<keyword evidence="1" id="KW-0802">TPR repeat</keyword>
<dbReference type="Gene3D" id="1.25.40.10">
    <property type="entry name" value="Tetratricopeptide repeat domain"/>
    <property type="match status" value="1"/>
</dbReference>
<dbReference type="InterPro" id="IPR011990">
    <property type="entry name" value="TPR-like_helical_dom_sf"/>
</dbReference>
<dbReference type="Pfam" id="PF13414">
    <property type="entry name" value="TPR_11"/>
    <property type="match status" value="1"/>
</dbReference>
<comment type="caution">
    <text evidence="2">The sequence shown here is derived from an EMBL/GenBank/DDBJ whole genome shotgun (WGS) entry which is preliminary data.</text>
</comment>
<dbReference type="PANTHER" id="PTHR46050">
    <property type="entry name" value="TPR REPEAT-CONTAINING THIOREDOXIN"/>
    <property type="match status" value="1"/>
</dbReference>
<dbReference type="SMART" id="SM00028">
    <property type="entry name" value="TPR"/>
    <property type="match status" value="2"/>
</dbReference>
<reference evidence="2" key="1">
    <citation type="submission" date="2023-10" db="EMBL/GenBank/DDBJ databases">
        <title>Chromosome-level genome of the transformable northern wattle, Acacia crassicarpa.</title>
        <authorList>
            <person name="Massaro I."/>
            <person name="Sinha N.R."/>
            <person name="Poethig S."/>
            <person name="Leichty A.R."/>
        </authorList>
    </citation>
    <scope>NUCLEOTIDE SEQUENCE</scope>
    <source>
        <strain evidence="2">Acra3RX</strain>
        <tissue evidence="2">Leaf</tissue>
    </source>
</reference>
<evidence type="ECO:0000256" key="1">
    <source>
        <dbReference type="PROSITE-ProRule" id="PRU00339"/>
    </source>
</evidence>